<evidence type="ECO:0000313" key="2">
    <source>
        <dbReference type="EMBL" id="GAA4673709.1"/>
    </source>
</evidence>
<dbReference type="Proteomes" id="UP001500325">
    <property type="component" value="Unassembled WGS sequence"/>
</dbReference>
<feature type="compositionally biased region" description="Basic and acidic residues" evidence="1">
    <location>
        <begin position="16"/>
        <end position="25"/>
    </location>
</feature>
<dbReference type="EMBL" id="BAABIC010000001">
    <property type="protein sequence ID" value="GAA4673709.1"/>
    <property type="molecule type" value="Genomic_DNA"/>
</dbReference>
<sequence>MTDDRGTVDPGVWRALENRRAEGSSEPRVGVVIQLAAPTPVPEADGDPNARLDAVQREMELLQRDLLEHLDRAGVASRPRPLGLVNAVAVDLTGEEIRSVAQRSDVRRIVLAEPRHVAT</sequence>
<feature type="region of interest" description="Disordered" evidence="1">
    <location>
        <begin position="1"/>
        <end position="25"/>
    </location>
</feature>
<accession>A0ABP8VWB0</accession>
<proteinExistence type="predicted"/>
<gene>
    <name evidence="2" type="ORF">GCM10023215_01520</name>
</gene>
<keyword evidence="3" id="KW-1185">Reference proteome</keyword>
<comment type="caution">
    <text evidence="2">The sequence shown here is derived from an EMBL/GenBank/DDBJ whole genome shotgun (WGS) entry which is preliminary data.</text>
</comment>
<name>A0ABP8VWB0_9PSEU</name>
<evidence type="ECO:0000313" key="3">
    <source>
        <dbReference type="Proteomes" id="UP001500325"/>
    </source>
</evidence>
<evidence type="ECO:0000256" key="1">
    <source>
        <dbReference type="SAM" id="MobiDB-lite"/>
    </source>
</evidence>
<organism evidence="2 3">
    <name type="scientific">Pseudonocardia yuanmonensis</name>
    <dbReference type="NCBI Taxonomy" id="1095914"/>
    <lineage>
        <taxon>Bacteria</taxon>
        <taxon>Bacillati</taxon>
        <taxon>Actinomycetota</taxon>
        <taxon>Actinomycetes</taxon>
        <taxon>Pseudonocardiales</taxon>
        <taxon>Pseudonocardiaceae</taxon>
        <taxon>Pseudonocardia</taxon>
    </lineage>
</organism>
<protein>
    <submittedName>
        <fullName evidence="2">Uncharacterized protein</fullName>
    </submittedName>
</protein>
<reference evidence="3" key="1">
    <citation type="journal article" date="2019" name="Int. J. Syst. Evol. Microbiol.">
        <title>The Global Catalogue of Microorganisms (GCM) 10K type strain sequencing project: providing services to taxonomists for standard genome sequencing and annotation.</title>
        <authorList>
            <consortium name="The Broad Institute Genomics Platform"/>
            <consortium name="The Broad Institute Genome Sequencing Center for Infectious Disease"/>
            <person name="Wu L."/>
            <person name="Ma J."/>
        </authorList>
    </citation>
    <scope>NUCLEOTIDE SEQUENCE [LARGE SCALE GENOMIC DNA]</scope>
    <source>
        <strain evidence="3">JCM 18055</strain>
    </source>
</reference>